<evidence type="ECO:0000313" key="2">
    <source>
        <dbReference type="Proteomes" id="UP001497382"/>
    </source>
</evidence>
<protein>
    <submittedName>
        <fullName evidence="1">Uncharacterized protein</fullName>
    </submittedName>
</protein>
<organism evidence="1 2">
    <name type="scientific">Larinioides sclopetarius</name>
    <dbReference type="NCBI Taxonomy" id="280406"/>
    <lineage>
        <taxon>Eukaryota</taxon>
        <taxon>Metazoa</taxon>
        <taxon>Ecdysozoa</taxon>
        <taxon>Arthropoda</taxon>
        <taxon>Chelicerata</taxon>
        <taxon>Arachnida</taxon>
        <taxon>Araneae</taxon>
        <taxon>Araneomorphae</taxon>
        <taxon>Entelegynae</taxon>
        <taxon>Araneoidea</taxon>
        <taxon>Araneidae</taxon>
        <taxon>Larinioides</taxon>
    </lineage>
</organism>
<keyword evidence="2" id="KW-1185">Reference proteome</keyword>
<dbReference type="EMBL" id="CAXIEN010000119">
    <property type="protein sequence ID" value="CAL1279133.1"/>
    <property type="molecule type" value="Genomic_DNA"/>
</dbReference>
<comment type="caution">
    <text evidence="1">The sequence shown here is derived from an EMBL/GenBank/DDBJ whole genome shotgun (WGS) entry which is preliminary data.</text>
</comment>
<evidence type="ECO:0000313" key="1">
    <source>
        <dbReference type="EMBL" id="CAL1279133.1"/>
    </source>
</evidence>
<proteinExistence type="predicted"/>
<dbReference type="AlphaFoldDB" id="A0AAV2A539"/>
<gene>
    <name evidence="1" type="ORF">LARSCL_LOCUS10167</name>
</gene>
<name>A0AAV2A539_9ARAC</name>
<dbReference type="Proteomes" id="UP001497382">
    <property type="component" value="Unassembled WGS sequence"/>
</dbReference>
<reference evidence="1 2" key="1">
    <citation type="submission" date="2024-04" db="EMBL/GenBank/DDBJ databases">
        <authorList>
            <person name="Rising A."/>
            <person name="Reimegard J."/>
            <person name="Sonavane S."/>
            <person name="Akerstrom W."/>
            <person name="Nylinder S."/>
            <person name="Hedman E."/>
            <person name="Kallberg Y."/>
        </authorList>
    </citation>
    <scope>NUCLEOTIDE SEQUENCE [LARGE SCALE GENOMIC DNA]</scope>
</reference>
<sequence length="162" mass="17623">MGRPTVANEKRVIGVRAHGSHGTSGRSEQQRVRLGPRALYTFPVVCRERPACISKKGSAGILHVALQLTRNDTSYMSLRDLDTGPSNCEDVASEAAAPASSRHSGPTQQSSRARLIPLLSIVQSSPFFPQTVIICRGKCNFRNDREKPSREKAAESLVPEKA</sequence>
<accession>A0AAV2A539</accession>